<protein>
    <submittedName>
        <fullName evidence="1">Uncharacterized protein</fullName>
    </submittedName>
</protein>
<evidence type="ECO:0000313" key="1">
    <source>
        <dbReference type="EMBL" id="SHN05049.1"/>
    </source>
</evidence>
<dbReference type="Proteomes" id="UP000184280">
    <property type="component" value="Unassembled WGS sequence"/>
</dbReference>
<organism evidence="1 2">
    <name type="scientific">Xylanibacter ruminicola</name>
    <name type="common">Prevotella ruminicola</name>
    <dbReference type="NCBI Taxonomy" id="839"/>
    <lineage>
        <taxon>Bacteria</taxon>
        <taxon>Pseudomonadati</taxon>
        <taxon>Bacteroidota</taxon>
        <taxon>Bacteroidia</taxon>
        <taxon>Bacteroidales</taxon>
        <taxon>Prevotellaceae</taxon>
        <taxon>Xylanibacter</taxon>
    </lineage>
</organism>
<reference evidence="1 2" key="1">
    <citation type="submission" date="2016-11" db="EMBL/GenBank/DDBJ databases">
        <authorList>
            <person name="Jaros S."/>
            <person name="Januszkiewicz K."/>
            <person name="Wedrychowicz H."/>
        </authorList>
    </citation>
    <scope>NUCLEOTIDE SEQUENCE [LARGE SCALE GENOMIC DNA]</scope>
    <source>
        <strain evidence="1 2">BPI-34</strain>
    </source>
</reference>
<name>A0A1M7NM88_XYLRU</name>
<accession>A0A1M7NM88</accession>
<evidence type="ECO:0000313" key="2">
    <source>
        <dbReference type="Proteomes" id="UP000184280"/>
    </source>
</evidence>
<gene>
    <name evidence="1" type="ORF">SAMN04488494_0120</name>
</gene>
<sequence>MKQKICKQVVMHDIAEGDRIYQRMKQAMLSVEPNIGSTVSMNYALSKLMANYKLMMKLLDIEVESYIGDMMAFWEYQLQHNLNDEQLDFDGFAYMVDRNMEGLCKQ</sequence>
<proteinExistence type="predicted"/>
<dbReference type="RefSeq" id="WP_143010847.1">
    <property type="nucleotide sequence ID" value="NZ_CP071890.1"/>
</dbReference>
<dbReference type="EMBL" id="FRCJ01000010">
    <property type="protein sequence ID" value="SHN05049.1"/>
    <property type="molecule type" value="Genomic_DNA"/>
</dbReference>
<dbReference type="AlphaFoldDB" id="A0A1M7NM88"/>